<proteinExistence type="predicted"/>
<dbReference type="InterPro" id="IPR013320">
    <property type="entry name" value="ConA-like_dom_sf"/>
</dbReference>
<dbReference type="Pfam" id="PF07081">
    <property type="entry name" value="DUF1349"/>
    <property type="match status" value="1"/>
</dbReference>
<protein>
    <submittedName>
        <fullName evidence="1">DUF1349 domain-containing protein</fullName>
    </submittedName>
</protein>
<dbReference type="PANTHER" id="PTHR35332">
    <property type="entry name" value="REGULATION OF ENOLASE PROTEIN 1"/>
    <property type="match status" value="1"/>
</dbReference>
<dbReference type="SUPFAM" id="SSF49899">
    <property type="entry name" value="Concanavalin A-like lectins/glucanases"/>
    <property type="match status" value="1"/>
</dbReference>
<evidence type="ECO:0000313" key="2">
    <source>
        <dbReference type="Proteomes" id="UP000316092"/>
    </source>
</evidence>
<dbReference type="AlphaFoldDB" id="A0A553UHK5"/>
<dbReference type="Gene3D" id="2.60.120.200">
    <property type="match status" value="1"/>
</dbReference>
<dbReference type="InterPro" id="IPR009784">
    <property type="entry name" value="DUF1349"/>
</dbReference>
<dbReference type="InterPro" id="IPR015987">
    <property type="entry name" value="UCP022704"/>
</dbReference>
<dbReference type="OrthoDB" id="9814707at2"/>
<reference evidence="1 2" key="1">
    <citation type="submission" date="2019-07" db="EMBL/GenBank/DDBJ databases">
        <title>Deinococcus detaillus sp. nov., isolated from humus soil in Antarctica.</title>
        <authorList>
            <person name="Zhang K."/>
        </authorList>
    </citation>
    <scope>NUCLEOTIDE SEQUENCE [LARGE SCALE GENOMIC DNA]</scope>
    <source>
        <strain evidence="1 2">H1</strain>
    </source>
</reference>
<keyword evidence="2" id="KW-1185">Reference proteome</keyword>
<dbReference type="PIRSF" id="PIRSF022704">
    <property type="entry name" value="UCP022704"/>
    <property type="match status" value="1"/>
</dbReference>
<comment type="caution">
    <text evidence="1">The sequence shown here is derived from an EMBL/GenBank/DDBJ whole genome shotgun (WGS) entry which is preliminary data.</text>
</comment>
<dbReference type="EMBL" id="VKDB01000039">
    <property type="protein sequence ID" value="TSA79636.1"/>
    <property type="molecule type" value="Genomic_DNA"/>
</dbReference>
<accession>A0A553UHK5</accession>
<dbReference type="Proteomes" id="UP000316092">
    <property type="component" value="Unassembled WGS sequence"/>
</dbReference>
<dbReference type="PANTHER" id="PTHR35332:SF2">
    <property type="entry name" value="REGULATION OF ENOLASE PROTEIN 1"/>
    <property type="match status" value="1"/>
</dbReference>
<name>A0A553UHK5_9DEIO</name>
<sequence>MDWLSAIPQFHIGAGGVLEVTTANETDFWRETQYGFIKDDGHAFLADAPLEFTLTVTLRGDFAELYDHAGLMLRASETEWLKFGVEFVGVLQWSAVMTHGKSDWSVQPAPQAPEYAFRMIRRGDAVIMHARDTASRRWVLQRVAYFDPSRDARAGVMACSPKREGFHVAFREFKLEPPDLRTLHDLVED</sequence>
<organism evidence="1 2">
    <name type="scientific">Deinococcus detaillensis</name>
    <dbReference type="NCBI Taxonomy" id="2592048"/>
    <lineage>
        <taxon>Bacteria</taxon>
        <taxon>Thermotogati</taxon>
        <taxon>Deinococcota</taxon>
        <taxon>Deinococci</taxon>
        <taxon>Deinococcales</taxon>
        <taxon>Deinococcaceae</taxon>
        <taxon>Deinococcus</taxon>
    </lineage>
</organism>
<evidence type="ECO:0000313" key="1">
    <source>
        <dbReference type="EMBL" id="TSA79636.1"/>
    </source>
</evidence>
<gene>
    <name evidence="1" type="ORF">FNU79_17710</name>
</gene>